<gene>
    <name evidence="2" type="ORF">A8F95_21045</name>
</gene>
<dbReference type="Proteomes" id="UP000092578">
    <property type="component" value="Unassembled WGS sequence"/>
</dbReference>
<keyword evidence="1" id="KW-0472">Membrane</keyword>
<evidence type="ECO:0000256" key="1">
    <source>
        <dbReference type="SAM" id="Phobius"/>
    </source>
</evidence>
<organism evidence="2 3">
    <name type="scientific">Pseudobacillus wudalianchiensis</name>
    <dbReference type="NCBI Taxonomy" id="1743143"/>
    <lineage>
        <taxon>Bacteria</taxon>
        <taxon>Bacillati</taxon>
        <taxon>Bacillota</taxon>
        <taxon>Bacilli</taxon>
        <taxon>Bacillales</taxon>
        <taxon>Bacillaceae</taxon>
        <taxon>Pseudobacillus</taxon>
    </lineage>
</organism>
<sequence>MEKLSVATHIKRDSSSVHFESRNNKTFENGVLITAVKIFDPLFSCVSTAVLLFSTFVVITEVITVLFSK</sequence>
<accession>A0A1B9B2B3</accession>
<dbReference type="EMBL" id="MAYT01000009">
    <property type="protein sequence ID" value="OCA90289.1"/>
    <property type="molecule type" value="Genomic_DNA"/>
</dbReference>
<name>A0A1B9B2B3_9BACI</name>
<keyword evidence="1" id="KW-0812">Transmembrane</keyword>
<evidence type="ECO:0000313" key="2">
    <source>
        <dbReference type="EMBL" id="OCA90289.1"/>
    </source>
</evidence>
<dbReference type="AlphaFoldDB" id="A0A1B9B2B3"/>
<comment type="caution">
    <text evidence="2">The sequence shown here is derived from an EMBL/GenBank/DDBJ whole genome shotgun (WGS) entry which is preliminary data.</text>
</comment>
<protein>
    <submittedName>
        <fullName evidence="2">Uncharacterized protein</fullName>
    </submittedName>
</protein>
<reference evidence="3" key="1">
    <citation type="submission" date="2016-05" db="EMBL/GenBank/DDBJ databases">
        <authorList>
            <person name="Liu B."/>
            <person name="Wang J."/>
            <person name="Zhu Y."/>
            <person name="Liu G."/>
            <person name="Chen Q."/>
            <person name="Chen Z."/>
            <person name="Lan J."/>
            <person name="Che J."/>
            <person name="Ge C."/>
            <person name="Shi H."/>
            <person name="Pan Z."/>
            <person name="Liu X."/>
        </authorList>
    </citation>
    <scope>NUCLEOTIDE SEQUENCE [LARGE SCALE GENOMIC DNA]</scope>
    <source>
        <strain evidence="3">FJAT-27215</strain>
    </source>
</reference>
<proteinExistence type="predicted"/>
<feature type="transmembrane region" description="Helical" evidence="1">
    <location>
        <begin position="41"/>
        <end position="67"/>
    </location>
</feature>
<keyword evidence="1" id="KW-1133">Transmembrane helix</keyword>
<keyword evidence="3" id="KW-1185">Reference proteome</keyword>
<evidence type="ECO:0000313" key="3">
    <source>
        <dbReference type="Proteomes" id="UP000092578"/>
    </source>
</evidence>